<feature type="signal peptide" evidence="1">
    <location>
        <begin position="1"/>
        <end position="29"/>
    </location>
</feature>
<dbReference type="KEGG" id="teq:TEQUI_0115"/>
<dbReference type="Pfam" id="PF07424">
    <property type="entry name" value="TrbM"/>
    <property type="match status" value="1"/>
</dbReference>
<evidence type="ECO:0000313" key="3">
    <source>
        <dbReference type="Proteomes" id="UP000007472"/>
    </source>
</evidence>
<dbReference type="EMBL" id="CP002456">
    <property type="protein sequence ID" value="ADU91071.1"/>
    <property type="molecule type" value="Genomic_DNA"/>
</dbReference>
<gene>
    <name evidence="2" type="ordered locus">TEQUI_0115</name>
</gene>
<organism evidence="2 3">
    <name type="scientific">Taylorella equigenitalis (strain MCE9)</name>
    <dbReference type="NCBI Taxonomy" id="937774"/>
    <lineage>
        <taxon>Bacteria</taxon>
        <taxon>Pseudomonadati</taxon>
        <taxon>Pseudomonadota</taxon>
        <taxon>Betaproteobacteria</taxon>
        <taxon>Burkholderiales</taxon>
        <taxon>Alcaligenaceae</taxon>
        <taxon>Taylorella</taxon>
    </lineage>
</organism>
<protein>
    <submittedName>
        <fullName evidence="2">IncQ plasmid conjugative transfer protein TraQ</fullName>
    </submittedName>
</protein>
<feature type="chain" id="PRO_5024802162" evidence="1">
    <location>
        <begin position="30"/>
        <end position="228"/>
    </location>
</feature>
<dbReference type="Proteomes" id="UP000007472">
    <property type="component" value="Chromosome"/>
</dbReference>
<evidence type="ECO:0000256" key="1">
    <source>
        <dbReference type="SAM" id="SignalP"/>
    </source>
</evidence>
<proteinExistence type="predicted"/>
<name>A0A654KF84_TAYEM</name>
<accession>A0A654KF84</accession>
<reference evidence="2 3" key="1">
    <citation type="journal article" date="2011" name="J. Bacteriol.">
        <title>Genome sequence of Taylorella equigenitalis MCE9, the causative agent of contagious equine metritis.</title>
        <authorList>
            <person name="Hebert L."/>
            <person name="Moumen B."/>
            <person name="Duquesne F."/>
            <person name="Breuil M.F."/>
            <person name="Laugier C."/>
            <person name="Batto J.M."/>
            <person name="Renault P."/>
            <person name="Petry S."/>
        </authorList>
    </citation>
    <scope>NUCLEOTIDE SEQUENCE [LARGE SCALE GENOMIC DNA]</scope>
    <source>
        <strain evidence="2 3">MCE9</strain>
    </source>
</reference>
<dbReference type="AlphaFoldDB" id="A0A654KF84"/>
<sequence length="228" mass="25835">MKKPNSIKKKALVGLTALAISPIFSLAYADDDLLTGDVRLACEAILCLSSGTRPSECSPSLHKYFSIFNKKKPWKTPLMRIDFLNLCPASHEVGMASLIEAIAYGAGYCDANILNTQNRRKYIKHIETGKKIYNGTISDYEDEVITKEIEVIEDTKPAYCINYENHEWTDVDVTYIGDKFEGGKWADPLDREKVMKEVEAIKANTPKTPNNYKIWYTPINEGKRERTN</sequence>
<dbReference type="InterPro" id="IPR009989">
    <property type="entry name" value="TrbM"/>
</dbReference>
<evidence type="ECO:0000313" key="2">
    <source>
        <dbReference type="EMBL" id="ADU91071.1"/>
    </source>
</evidence>
<keyword evidence="1" id="KW-0732">Signal</keyword>